<protein>
    <submittedName>
        <fullName evidence="1">Uncharacterized protein</fullName>
    </submittedName>
</protein>
<dbReference type="RefSeq" id="WP_137091048.1">
    <property type="nucleotide sequence ID" value="NZ_CP028923.1"/>
</dbReference>
<name>A0A4D7K7Z5_9BACT</name>
<proteinExistence type="predicted"/>
<evidence type="ECO:0000313" key="1">
    <source>
        <dbReference type="EMBL" id="QCK15448.1"/>
    </source>
</evidence>
<reference evidence="1 2" key="1">
    <citation type="submission" date="2018-04" db="EMBL/GenBank/DDBJ databases">
        <title>Complete genome uncultured novel isolate.</title>
        <authorList>
            <person name="Merlino G."/>
        </authorList>
    </citation>
    <scope>NUCLEOTIDE SEQUENCE [LARGE SCALE GENOMIC DNA]</scope>
    <source>
        <strain evidence="2">R1DC9</strain>
    </source>
</reference>
<accession>A0A4D7K7Z5</accession>
<organism evidence="1 2">
    <name type="scientific">Mangrovivirga cuniculi</name>
    <dbReference type="NCBI Taxonomy" id="2715131"/>
    <lineage>
        <taxon>Bacteria</taxon>
        <taxon>Pseudomonadati</taxon>
        <taxon>Bacteroidota</taxon>
        <taxon>Cytophagia</taxon>
        <taxon>Cytophagales</taxon>
        <taxon>Mangrovivirgaceae</taxon>
        <taxon>Mangrovivirga</taxon>
    </lineage>
</organism>
<dbReference type="KEGG" id="fpf:DCC35_12195"/>
<dbReference type="Proteomes" id="UP000298616">
    <property type="component" value="Chromosome"/>
</dbReference>
<sequence>MKKNILYSLSIILFSIVIWGCKSSGSTSSGDKDFTKMPLAELDINSRPLELGNIGQIYRIQDPPAAEMRLPVTSDIAKQLLPKTIRLFRYEENDNLWVEIKDSYYDIENNEIIASNFKPGLYTASGWSANPAANAMQRLIYDMSKGFEPVFNDEQLYQDRDNNMNIDFRTTIVQNWISYSVNLERITCETIDSEDCNENCQRLAGRTKLSSCPEDCPEPQCCECIKFTWPEKILIPVSFLDIPDIPLPRPICPYGLSCPTNSDNTIIAPTLDVPDYSFMKDLGMDRLISDPALRDNLHQLTELIIGKEYPVPPPWPAN</sequence>
<dbReference type="EMBL" id="CP028923">
    <property type="protein sequence ID" value="QCK15448.1"/>
    <property type="molecule type" value="Genomic_DNA"/>
</dbReference>
<evidence type="ECO:0000313" key="2">
    <source>
        <dbReference type="Proteomes" id="UP000298616"/>
    </source>
</evidence>
<dbReference type="AlphaFoldDB" id="A0A4D7K7Z5"/>
<gene>
    <name evidence="1" type="ORF">DCC35_12195</name>
</gene>
<keyword evidence="2" id="KW-1185">Reference proteome</keyword>